<evidence type="ECO:0000256" key="1">
    <source>
        <dbReference type="SAM" id="SignalP"/>
    </source>
</evidence>
<organism evidence="2 3">
    <name type="scientific">Bugula neritina</name>
    <name type="common">Brown bryozoan</name>
    <name type="synonym">Sertularia neritina</name>
    <dbReference type="NCBI Taxonomy" id="10212"/>
    <lineage>
        <taxon>Eukaryota</taxon>
        <taxon>Metazoa</taxon>
        <taxon>Spiralia</taxon>
        <taxon>Lophotrochozoa</taxon>
        <taxon>Bryozoa</taxon>
        <taxon>Gymnolaemata</taxon>
        <taxon>Cheilostomatida</taxon>
        <taxon>Flustrina</taxon>
        <taxon>Buguloidea</taxon>
        <taxon>Bugulidae</taxon>
        <taxon>Bugula</taxon>
    </lineage>
</organism>
<protein>
    <submittedName>
        <fullName evidence="2">Uncharacterized protein</fullName>
    </submittedName>
</protein>
<reference evidence="2" key="1">
    <citation type="submission" date="2020-06" db="EMBL/GenBank/DDBJ databases">
        <title>Draft genome of Bugula neritina, a colonial animal packing powerful symbionts and potential medicines.</title>
        <authorList>
            <person name="Rayko M."/>
        </authorList>
    </citation>
    <scope>NUCLEOTIDE SEQUENCE [LARGE SCALE GENOMIC DNA]</scope>
    <source>
        <strain evidence="2">Kwan_BN1</strain>
    </source>
</reference>
<dbReference type="EMBL" id="VXIV02001904">
    <property type="protein sequence ID" value="KAF6028813.1"/>
    <property type="molecule type" value="Genomic_DNA"/>
</dbReference>
<keyword evidence="1" id="KW-0732">Signal</keyword>
<feature type="signal peptide" evidence="1">
    <location>
        <begin position="1"/>
        <end position="23"/>
    </location>
</feature>
<feature type="chain" id="PRO_5029707268" evidence="1">
    <location>
        <begin position="24"/>
        <end position="71"/>
    </location>
</feature>
<accession>A0A7J7JSE0</accession>
<dbReference type="AlphaFoldDB" id="A0A7J7JSE0"/>
<proteinExistence type="predicted"/>
<gene>
    <name evidence="2" type="ORF">EB796_012877</name>
</gene>
<sequence length="71" mass="7979">MFLDFCMITWLNLLAKKLTHTVASVFYFTSSDSPFTCRHSLVVLVSSYIFPSLRDTLFTEDKTGGVLAPTP</sequence>
<evidence type="ECO:0000313" key="3">
    <source>
        <dbReference type="Proteomes" id="UP000593567"/>
    </source>
</evidence>
<name>A0A7J7JSE0_BUGNE</name>
<dbReference type="Proteomes" id="UP000593567">
    <property type="component" value="Unassembled WGS sequence"/>
</dbReference>
<comment type="caution">
    <text evidence="2">The sequence shown here is derived from an EMBL/GenBank/DDBJ whole genome shotgun (WGS) entry which is preliminary data.</text>
</comment>
<evidence type="ECO:0000313" key="2">
    <source>
        <dbReference type="EMBL" id="KAF6028813.1"/>
    </source>
</evidence>
<keyword evidence="3" id="KW-1185">Reference proteome</keyword>